<dbReference type="InterPro" id="IPR011527">
    <property type="entry name" value="ABC1_TM_dom"/>
</dbReference>
<dbReference type="GO" id="GO:0015833">
    <property type="term" value="P:peptide transport"/>
    <property type="evidence" value="ECO:0007669"/>
    <property type="project" value="InterPro"/>
</dbReference>
<feature type="transmembrane region" description="Helical" evidence="6">
    <location>
        <begin position="130"/>
        <end position="149"/>
    </location>
</feature>
<keyword evidence="5 6" id="KW-0472">Membrane</keyword>
<accession>C8PHQ4</accession>
<dbReference type="GO" id="GO:0005524">
    <property type="term" value="F:ATP binding"/>
    <property type="evidence" value="ECO:0007669"/>
    <property type="project" value="InterPro"/>
</dbReference>
<keyword evidence="9" id="KW-1185">Reference proteome</keyword>
<evidence type="ECO:0000256" key="2">
    <source>
        <dbReference type="ARBA" id="ARBA00022448"/>
    </source>
</evidence>
<evidence type="ECO:0000313" key="9">
    <source>
        <dbReference type="Proteomes" id="UP000005709"/>
    </source>
</evidence>
<dbReference type="GO" id="GO:0140359">
    <property type="term" value="F:ABC-type transporter activity"/>
    <property type="evidence" value="ECO:0007669"/>
    <property type="project" value="InterPro"/>
</dbReference>
<dbReference type="GO" id="GO:0005886">
    <property type="term" value="C:plasma membrane"/>
    <property type="evidence" value="ECO:0007669"/>
    <property type="project" value="UniProtKB-SubCell"/>
</dbReference>
<dbReference type="PANTHER" id="PTHR11384">
    <property type="entry name" value="ATP-BINDING CASSETTE, SUB-FAMILY D MEMBER"/>
    <property type="match status" value="1"/>
</dbReference>
<dbReference type="Gene3D" id="1.20.1560.10">
    <property type="entry name" value="ABC transporter type 1, transmembrane domain"/>
    <property type="match status" value="1"/>
</dbReference>
<dbReference type="Pfam" id="PF05992">
    <property type="entry name" value="SbmA_BacA"/>
    <property type="match status" value="1"/>
</dbReference>
<dbReference type="eggNOG" id="COG1133">
    <property type="taxonomic scope" value="Bacteria"/>
</dbReference>
<dbReference type="GO" id="GO:1904680">
    <property type="term" value="F:peptide transmembrane transporter activity"/>
    <property type="evidence" value="ECO:0007669"/>
    <property type="project" value="InterPro"/>
</dbReference>
<organism evidence="8 9">
    <name type="scientific">Campylobacter gracilis RM3268</name>
    <dbReference type="NCBI Taxonomy" id="553220"/>
    <lineage>
        <taxon>Bacteria</taxon>
        <taxon>Pseudomonadati</taxon>
        <taxon>Campylobacterota</taxon>
        <taxon>Epsilonproteobacteria</taxon>
        <taxon>Campylobacterales</taxon>
        <taxon>Campylobacteraceae</taxon>
        <taxon>Campylobacter</taxon>
    </lineage>
</organism>
<dbReference type="PANTHER" id="PTHR11384:SF59">
    <property type="entry name" value="LYSOSOMAL COBALAMIN TRANSPORTER ABCD4"/>
    <property type="match status" value="1"/>
</dbReference>
<feature type="transmembrane region" description="Helical" evidence="6">
    <location>
        <begin position="64"/>
        <end position="82"/>
    </location>
</feature>
<dbReference type="InterPro" id="IPR036640">
    <property type="entry name" value="ABC1_TM_sf"/>
</dbReference>
<dbReference type="SUPFAM" id="SSF90123">
    <property type="entry name" value="ABC transporter transmembrane region"/>
    <property type="match status" value="1"/>
</dbReference>
<dbReference type="RefSeq" id="WP_005871234.1">
    <property type="nucleotide sequence ID" value="NZ_ACYG01000024.1"/>
</dbReference>
<evidence type="ECO:0000313" key="8">
    <source>
        <dbReference type="EMBL" id="EEV17668.1"/>
    </source>
</evidence>
<gene>
    <name evidence="8" type="ORF">CAMGR0001_0500</name>
</gene>
<feature type="transmembrane region" description="Helical" evidence="6">
    <location>
        <begin position="169"/>
        <end position="189"/>
    </location>
</feature>
<evidence type="ECO:0000256" key="6">
    <source>
        <dbReference type="SAM" id="Phobius"/>
    </source>
</evidence>
<sequence>MFVSFFKNKKWAFWAYSGIFFLIAINWYQTTLNVRINEWYRAFYDMCQNIDRHTLGDFYTQMKVFLWIAMPYVVSAISERYAARIWTFKWREAMTFSYFSYWKKVSKDIEGSSQRIQEDIFRFSRTIEEMGTRVLSAAMTLFAFIPVLWGLSSNVPFEFLKKIPGSLVWIALAISIGGLIISWLVGWYLPRLEYNNQKVEAAFRKELVFAEEDKINYASEEKILSLFDKIKYNYFKLYLHYCYFDMWFNSFSQFLMIVPYLIMGPGLFTKVITLGVMVQVSNAFNQVRGSFSIFMNNWTTITELRSIHMRLKEFEKNIDYKG</sequence>
<comment type="caution">
    <text evidence="8">The sequence shown here is derived from an EMBL/GenBank/DDBJ whole genome shotgun (WGS) entry which is preliminary data.</text>
</comment>
<evidence type="ECO:0000259" key="7">
    <source>
        <dbReference type="PROSITE" id="PS50929"/>
    </source>
</evidence>
<keyword evidence="3 6" id="KW-0812">Transmembrane</keyword>
<comment type="subcellular location">
    <subcellularLocation>
        <location evidence="1">Cell membrane</location>
        <topology evidence="1">Multi-pass membrane protein</topology>
    </subcellularLocation>
</comment>
<evidence type="ECO:0000256" key="5">
    <source>
        <dbReference type="ARBA" id="ARBA00023136"/>
    </source>
</evidence>
<proteinExistence type="predicted"/>
<evidence type="ECO:0000256" key="3">
    <source>
        <dbReference type="ARBA" id="ARBA00022692"/>
    </source>
</evidence>
<protein>
    <submittedName>
        <fullName evidence="8">Putative transporter</fullName>
    </submittedName>
</protein>
<dbReference type="NCBIfam" id="NF009036">
    <property type="entry name" value="PRK12369.1"/>
    <property type="match status" value="1"/>
</dbReference>
<keyword evidence="2" id="KW-0813">Transport</keyword>
<evidence type="ECO:0000256" key="1">
    <source>
        <dbReference type="ARBA" id="ARBA00004651"/>
    </source>
</evidence>
<feature type="transmembrane region" description="Helical" evidence="6">
    <location>
        <begin position="12"/>
        <end position="29"/>
    </location>
</feature>
<keyword evidence="4 6" id="KW-1133">Transmembrane helix</keyword>
<dbReference type="Proteomes" id="UP000005709">
    <property type="component" value="Unassembled WGS sequence"/>
</dbReference>
<dbReference type="AlphaFoldDB" id="C8PHQ4"/>
<dbReference type="InterPro" id="IPR050835">
    <property type="entry name" value="ABC_transporter_sub-D"/>
</dbReference>
<reference evidence="8 9" key="1">
    <citation type="submission" date="2009-07" db="EMBL/GenBank/DDBJ databases">
        <authorList>
            <person name="Madupu R."/>
            <person name="Sebastian Y."/>
            <person name="Durkin A.S."/>
            <person name="Torralba M."/>
            <person name="Methe B."/>
            <person name="Sutton G.G."/>
            <person name="Strausberg R.L."/>
            <person name="Nelson K.E."/>
        </authorList>
    </citation>
    <scope>NUCLEOTIDE SEQUENCE [LARGE SCALE GENOMIC DNA]</scope>
    <source>
        <strain evidence="8 9">RM3268</strain>
    </source>
</reference>
<evidence type="ECO:0000256" key="4">
    <source>
        <dbReference type="ARBA" id="ARBA00022989"/>
    </source>
</evidence>
<dbReference type="InterPro" id="IPR009248">
    <property type="entry name" value="SbmA_BacA"/>
</dbReference>
<name>C8PHQ4_9BACT</name>
<dbReference type="OrthoDB" id="8233587at2"/>
<dbReference type="EMBL" id="ACYG01000024">
    <property type="protein sequence ID" value="EEV17668.1"/>
    <property type="molecule type" value="Genomic_DNA"/>
</dbReference>
<feature type="domain" description="ABC transmembrane type-1" evidence="7">
    <location>
        <begin position="114"/>
        <end position="303"/>
    </location>
</feature>
<dbReference type="STRING" id="824.CGRAC_1847"/>
<dbReference type="PROSITE" id="PS50929">
    <property type="entry name" value="ABC_TM1F"/>
    <property type="match status" value="1"/>
</dbReference>